<dbReference type="RefSeq" id="WP_093649519.1">
    <property type="nucleotide sequence ID" value="NZ_CTEN01000001.1"/>
</dbReference>
<dbReference type="EMBL" id="CTEN01000001">
    <property type="protein sequence ID" value="CQR23767.1"/>
    <property type="molecule type" value="Genomic_DNA"/>
</dbReference>
<reference evidence="2" key="1">
    <citation type="submission" date="2015-03" db="EMBL/GenBank/DDBJ databases">
        <authorList>
            <person name="Urmite Genomes"/>
        </authorList>
    </citation>
    <scope>NUCLEOTIDE SEQUENCE [LARGE SCALE GENOMIC DNA]</scope>
    <source>
        <strain evidence="2">FF10</strain>
    </source>
</reference>
<keyword evidence="2" id="KW-1185">Reference proteome</keyword>
<dbReference type="OrthoDB" id="2222091at2"/>
<name>A0A0E4CRQ6_9STRE</name>
<dbReference type="InterPro" id="IPR019612">
    <property type="entry name" value="Minor_capsid_put"/>
</dbReference>
<organism evidence="1 2">
    <name type="scientific">Streptococcus varani</name>
    <dbReference type="NCBI Taxonomy" id="1608583"/>
    <lineage>
        <taxon>Bacteria</taxon>
        <taxon>Bacillati</taxon>
        <taxon>Bacillota</taxon>
        <taxon>Bacilli</taxon>
        <taxon>Lactobacillales</taxon>
        <taxon>Streptococcaceae</taxon>
        <taxon>Streptococcus</taxon>
    </lineage>
</organism>
<dbReference type="Pfam" id="PF10665">
    <property type="entry name" value="Minor_capsid_1"/>
    <property type="match status" value="1"/>
</dbReference>
<sequence length="113" mass="12961">MTGIDKRVLVDTVTIQKTTGEKDAWGKVMLESPVTLSPVRFDRQYQVQGTQNNRKEAKPSLLFVYPQYCPIVLDKSFENAIINDGQTEYRVTTIVPVSYPHNNKIFCYEVECI</sequence>
<evidence type="ECO:0000313" key="1">
    <source>
        <dbReference type="EMBL" id="CQR23767.1"/>
    </source>
</evidence>
<dbReference type="Proteomes" id="UP000198604">
    <property type="component" value="Unassembled WGS sequence"/>
</dbReference>
<accession>A0A0E4CRQ6</accession>
<gene>
    <name evidence="1" type="ORF">BN1356_00134</name>
</gene>
<evidence type="ECO:0000313" key="2">
    <source>
        <dbReference type="Proteomes" id="UP000198604"/>
    </source>
</evidence>
<proteinExistence type="predicted"/>
<protein>
    <submittedName>
        <fullName evidence="1">Phage protein</fullName>
    </submittedName>
</protein>
<dbReference type="AlphaFoldDB" id="A0A0E4CRQ6"/>
<dbReference type="STRING" id="1608583.BN1356_00134"/>